<dbReference type="SUPFAM" id="SSF56752">
    <property type="entry name" value="D-aminoacid aminotransferase-like PLP-dependent enzymes"/>
    <property type="match status" value="1"/>
</dbReference>
<organism evidence="2 3">
    <name type="scientific">Seinonella peptonophila</name>
    <dbReference type="NCBI Taxonomy" id="112248"/>
    <lineage>
        <taxon>Bacteria</taxon>
        <taxon>Bacillati</taxon>
        <taxon>Bacillota</taxon>
        <taxon>Bacilli</taxon>
        <taxon>Bacillales</taxon>
        <taxon>Thermoactinomycetaceae</taxon>
        <taxon>Seinonella</taxon>
    </lineage>
</organism>
<dbReference type="PRINTS" id="PR00095">
    <property type="entry name" value="ANTSNTHASEI"/>
</dbReference>
<keyword evidence="2" id="KW-0456">Lyase</keyword>
<dbReference type="InterPro" id="IPR015890">
    <property type="entry name" value="Chorismate_C"/>
</dbReference>
<dbReference type="InterPro" id="IPR036038">
    <property type="entry name" value="Aminotransferase-like"/>
</dbReference>
<dbReference type="PANTHER" id="PTHR11236">
    <property type="entry name" value="AMINOBENZOATE/ANTHRANILATE SYNTHASE"/>
    <property type="match status" value="1"/>
</dbReference>
<dbReference type="GO" id="GO:0009396">
    <property type="term" value="P:folic acid-containing compound biosynthetic process"/>
    <property type="evidence" value="ECO:0007669"/>
    <property type="project" value="InterPro"/>
</dbReference>
<dbReference type="Pfam" id="PF01063">
    <property type="entry name" value="Aminotran_4"/>
    <property type="match status" value="1"/>
</dbReference>
<dbReference type="InterPro" id="IPR043131">
    <property type="entry name" value="BCAT-like_N"/>
</dbReference>
<keyword evidence="3" id="KW-1185">Reference proteome</keyword>
<sequence length="575" mass="65515">MQTPPTLYFEFEQNPLIFENPTEVIVAQQIDEVLPAIHQIEQRVKSGWYAAGFISYEASPAFDPAFCVKKESQLPLLWFGIFSAPLKQSIQSTEENYSISTWETETSQANYQAAISTIKSHIAAGESYQVNYTLRLSASFQGDDISYYQRLSRAQQSQYSAYLNIGRYRILSASPELFFSFDAQHVKTRPMKGTIQRGLTAAEDEKLKSQLLHSEKEQAENWMIVDLLRNDLSRIAKPGTVKVKQSLQLEQYPTIWTLTSTVTAQRKEATKWSDLLHALFPCGSVTGAPKIKTMEIIDQLETSSREVYCGTIGYLTPSGEGIFNVPIRTVWIDNEQQKAFYGVGGGITWDSTVTGEYNEVFHKAAYLTEERPDFSLLESILLEEGTYALLPYHLKRFATSADYFQFPYSMEEIEHKLLSFAATRQKGSWKVRLLLSSEGRILIEADQLSTLPQPCHVMLAKSPINRSNRFLYHKTTFRQVYDQQQKPAGIFDLLLWNQDGECTEFTIGNLVIEHNGRKYTPPVSSGLLPGTYRQALLEQGEIFERIIYKEDLAKADHIWMINSVRGWVKVNLLLT</sequence>
<dbReference type="RefSeq" id="WP_245815535.1">
    <property type="nucleotide sequence ID" value="NZ_FQVL01000002.1"/>
</dbReference>
<dbReference type="Gene3D" id="3.20.10.10">
    <property type="entry name" value="D-amino Acid Aminotransferase, subunit A, domain 2"/>
    <property type="match status" value="1"/>
</dbReference>
<reference evidence="2 3" key="1">
    <citation type="submission" date="2016-11" db="EMBL/GenBank/DDBJ databases">
        <authorList>
            <person name="Jaros S."/>
            <person name="Januszkiewicz K."/>
            <person name="Wedrychowicz H."/>
        </authorList>
    </citation>
    <scope>NUCLEOTIDE SEQUENCE [LARGE SCALE GENOMIC DNA]</scope>
    <source>
        <strain evidence="2 3">DSM 44666</strain>
    </source>
</reference>
<dbReference type="Pfam" id="PF00425">
    <property type="entry name" value="Chorismate_bind"/>
    <property type="match status" value="1"/>
</dbReference>
<dbReference type="InterPro" id="IPR043132">
    <property type="entry name" value="BCAT-like_C"/>
</dbReference>
<evidence type="ECO:0000259" key="1">
    <source>
        <dbReference type="Pfam" id="PF00425"/>
    </source>
</evidence>
<dbReference type="PANTHER" id="PTHR11236:SF50">
    <property type="entry name" value="AMINODEOXYCHORISMATE SYNTHASE COMPONENT 1"/>
    <property type="match status" value="1"/>
</dbReference>
<dbReference type="InterPro" id="IPR005802">
    <property type="entry name" value="ADC_synth_comp_1"/>
</dbReference>
<dbReference type="SUPFAM" id="SSF56322">
    <property type="entry name" value="ADC synthase"/>
    <property type="match status" value="1"/>
</dbReference>
<evidence type="ECO:0000313" key="3">
    <source>
        <dbReference type="Proteomes" id="UP000184476"/>
    </source>
</evidence>
<gene>
    <name evidence="2" type="ORF">SAMN05444392_102345</name>
</gene>
<dbReference type="AlphaFoldDB" id="A0A1M4VFZ1"/>
<proteinExistence type="predicted"/>
<dbReference type="STRING" id="112248.SAMN05444392_102345"/>
<dbReference type="GO" id="GO:0000162">
    <property type="term" value="P:L-tryptophan biosynthetic process"/>
    <property type="evidence" value="ECO:0007669"/>
    <property type="project" value="TreeGrafter"/>
</dbReference>
<evidence type="ECO:0000313" key="2">
    <source>
        <dbReference type="EMBL" id="SHE67887.1"/>
    </source>
</evidence>
<name>A0A1M4VFZ1_9BACL</name>
<dbReference type="EMBL" id="FQVL01000002">
    <property type="protein sequence ID" value="SHE67887.1"/>
    <property type="molecule type" value="Genomic_DNA"/>
</dbReference>
<dbReference type="GO" id="GO:0016829">
    <property type="term" value="F:lyase activity"/>
    <property type="evidence" value="ECO:0007669"/>
    <property type="project" value="UniProtKB-KW"/>
</dbReference>
<dbReference type="NCBIfam" id="TIGR00553">
    <property type="entry name" value="pabB"/>
    <property type="match status" value="1"/>
</dbReference>
<dbReference type="Gene3D" id="3.60.120.10">
    <property type="entry name" value="Anthranilate synthase"/>
    <property type="match status" value="1"/>
</dbReference>
<dbReference type="InterPro" id="IPR019999">
    <property type="entry name" value="Anth_synth_I-like"/>
</dbReference>
<feature type="domain" description="Chorismate-utilising enzyme C-terminal" evidence="1">
    <location>
        <begin position="108"/>
        <end position="363"/>
    </location>
</feature>
<dbReference type="GO" id="GO:0046820">
    <property type="term" value="F:4-amino-4-deoxychorismate synthase activity"/>
    <property type="evidence" value="ECO:0007669"/>
    <property type="project" value="TreeGrafter"/>
</dbReference>
<dbReference type="InterPro" id="IPR005801">
    <property type="entry name" value="ADC_synthase"/>
</dbReference>
<dbReference type="InterPro" id="IPR001544">
    <property type="entry name" value="Aminotrans_IV"/>
</dbReference>
<dbReference type="Proteomes" id="UP000184476">
    <property type="component" value="Unassembled WGS sequence"/>
</dbReference>
<dbReference type="Gene3D" id="3.30.470.10">
    <property type="match status" value="1"/>
</dbReference>
<accession>A0A1M4VFZ1</accession>
<protein>
    <submittedName>
        <fullName evidence="2">Aminodeoxychorismate synthase, subunit I /aminodeoxychorismate lyase apoprotein</fullName>
    </submittedName>
</protein>